<accession>A0AAD5AHL8</accession>
<feature type="domain" description="Ig-like" evidence="3">
    <location>
        <begin position="10"/>
        <end position="92"/>
    </location>
</feature>
<reference evidence="4" key="1">
    <citation type="submission" date="2018-07" db="EMBL/GenBank/DDBJ databases">
        <title>Comparative genomics of catfishes provides insights into carnivory and benthic adaptation.</title>
        <authorList>
            <person name="Zhang Y."/>
            <person name="Wang D."/>
            <person name="Peng Z."/>
            <person name="Zheng S."/>
            <person name="Shao F."/>
            <person name="Tao W."/>
        </authorList>
    </citation>
    <scope>NUCLEOTIDE SEQUENCE</scope>
    <source>
        <strain evidence="4">Chongqing</strain>
    </source>
</reference>
<evidence type="ECO:0000313" key="4">
    <source>
        <dbReference type="EMBL" id="KAI5616230.1"/>
    </source>
</evidence>
<proteinExistence type="predicted"/>
<dbReference type="Pfam" id="PF13895">
    <property type="entry name" value="Ig_2"/>
    <property type="match status" value="1"/>
</dbReference>
<dbReference type="GO" id="GO:0009897">
    <property type="term" value="C:external side of plasma membrane"/>
    <property type="evidence" value="ECO:0007669"/>
    <property type="project" value="TreeGrafter"/>
</dbReference>
<comment type="caution">
    <text evidence="4">The sequence shown here is derived from an EMBL/GenBank/DDBJ whole genome shotgun (WGS) entry which is preliminary data.</text>
</comment>
<dbReference type="InterPro" id="IPR003599">
    <property type="entry name" value="Ig_sub"/>
</dbReference>
<evidence type="ECO:0000256" key="2">
    <source>
        <dbReference type="ARBA" id="ARBA00023157"/>
    </source>
</evidence>
<keyword evidence="4" id="KW-0675">Receptor</keyword>
<dbReference type="EMBL" id="MU551745">
    <property type="protein sequence ID" value="KAI5616230.1"/>
    <property type="molecule type" value="Genomic_DNA"/>
</dbReference>
<dbReference type="FunFam" id="2.60.40.10:FF:001607">
    <property type="entry name" value="Leukocyte immune-type receptor TS32.15 L2.5a"/>
    <property type="match status" value="1"/>
</dbReference>
<dbReference type="GO" id="GO:0006955">
    <property type="term" value="P:immune response"/>
    <property type="evidence" value="ECO:0007669"/>
    <property type="project" value="TreeGrafter"/>
</dbReference>
<protein>
    <submittedName>
        <fullName evidence="4">Fc receptor-like protein 5</fullName>
    </submittedName>
</protein>
<dbReference type="AlphaFoldDB" id="A0AAD5AHL8"/>
<dbReference type="GO" id="GO:0007166">
    <property type="term" value="P:cell surface receptor signaling pathway"/>
    <property type="evidence" value="ECO:0007669"/>
    <property type="project" value="TreeGrafter"/>
</dbReference>
<dbReference type="InterPro" id="IPR036179">
    <property type="entry name" value="Ig-like_dom_sf"/>
</dbReference>
<dbReference type="SUPFAM" id="SSF48726">
    <property type="entry name" value="Immunoglobulin"/>
    <property type="match status" value="3"/>
</dbReference>
<evidence type="ECO:0000256" key="1">
    <source>
        <dbReference type="ARBA" id="ARBA00022729"/>
    </source>
</evidence>
<dbReference type="PANTHER" id="PTHR11481:SF64">
    <property type="entry name" value="FC RECEPTOR-LIKE PROTEIN 4"/>
    <property type="match status" value="1"/>
</dbReference>
<dbReference type="GO" id="GO:0004888">
    <property type="term" value="F:transmembrane signaling receptor activity"/>
    <property type="evidence" value="ECO:0007669"/>
    <property type="project" value="TreeGrafter"/>
</dbReference>
<feature type="domain" description="Ig-like" evidence="3">
    <location>
        <begin position="101"/>
        <end position="197"/>
    </location>
</feature>
<dbReference type="InterPro" id="IPR050488">
    <property type="entry name" value="Ig_Fc_receptor"/>
</dbReference>
<dbReference type="PROSITE" id="PS50835">
    <property type="entry name" value="IG_LIKE"/>
    <property type="match status" value="2"/>
</dbReference>
<keyword evidence="5" id="KW-1185">Reference proteome</keyword>
<dbReference type="SMART" id="SM00409">
    <property type="entry name" value="IG"/>
    <property type="match status" value="3"/>
</dbReference>
<evidence type="ECO:0000259" key="3">
    <source>
        <dbReference type="PROSITE" id="PS50835"/>
    </source>
</evidence>
<keyword evidence="1" id="KW-0732">Signal</keyword>
<dbReference type="InterPro" id="IPR007110">
    <property type="entry name" value="Ig-like_dom"/>
</dbReference>
<dbReference type="PANTHER" id="PTHR11481">
    <property type="entry name" value="IMMUNOGLOBULIN FC RECEPTOR"/>
    <property type="match status" value="1"/>
</dbReference>
<gene>
    <name evidence="4" type="ORF">C0J50_24229</name>
</gene>
<organism evidence="4 5">
    <name type="scientific">Silurus asotus</name>
    <name type="common">Amur catfish</name>
    <name type="synonym">Parasilurus asotus</name>
    <dbReference type="NCBI Taxonomy" id="30991"/>
    <lineage>
        <taxon>Eukaryota</taxon>
        <taxon>Metazoa</taxon>
        <taxon>Chordata</taxon>
        <taxon>Craniata</taxon>
        <taxon>Vertebrata</taxon>
        <taxon>Euteleostomi</taxon>
        <taxon>Actinopterygii</taxon>
        <taxon>Neopterygii</taxon>
        <taxon>Teleostei</taxon>
        <taxon>Ostariophysi</taxon>
        <taxon>Siluriformes</taxon>
        <taxon>Siluridae</taxon>
        <taxon>Silurus</taxon>
    </lineage>
</organism>
<sequence>LYLLIVGTQKAVLSIRPDKQVYKGENVMLKCDIHEGGDTEWRYIWMKDNKVYKNSTTPEIHINSVNNSFTGNFTCRGEKNDSQHLEFSDAVTLNVSEKPVPVLSVSSKNWLTEGDSVTLSCEVKDSFSDWTFSFHKVVPCKVNDSHIQYKLLLLSDSNRGSGSSYTLSHVVLNHTGLYRCRGERGNPAFSTKNSNFKPLWITGETPPVSLIISPNRSQHFTKDSLSLSCEDQSHSSKRWTVRRNMQKIVAKCSQWELSLGSTYNISFLSTSDTGVYWCESETGENINPVNITVH</sequence>
<feature type="non-terminal residue" evidence="4">
    <location>
        <position position="294"/>
    </location>
</feature>
<dbReference type="InterPro" id="IPR013783">
    <property type="entry name" value="Ig-like_fold"/>
</dbReference>
<keyword evidence="2" id="KW-1015">Disulfide bond</keyword>
<dbReference type="Gene3D" id="2.60.40.10">
    <property type="entry name" value="Immunoglobulins"/>
    <property type="match status" value="3"/>
</dbReference>
<feature type="non-terminal residue" evidence="4">
    <location>
        <position position="1"/>
    </location>
</feature>
<dbReference type="Proteomes" id="UP001205998">
    <property type="component" value="Unassembled WGS sequence"/>
</dbReference>
<evidence type="ECO:0000313" key="5">
    <source>
        <dbReference type="Proteomes" id="UP001205998"/>
    </source>
</evidence>
<dbReference type="Pfam" id="PF13927">
    <property type="entry name" value="Ig_3"/>
    <property type="match status" value="1"/>
</dbReference>
<name>A0AAD5AHL8_SILAS</name>